<protein>
    <submittedName>
        <fullName evidence="1">Uncharacterized protein</fullName>
    </submittedName>
</protein>
<name>A0A0A9GHE4_ARUDO</name>
<proteinExistence type="predicted"/>
<dbReference type="AlphaFoldDB" id="A0A0A9GHE4"/>
<dbReference type="EMBL" id="GBRH01175925">
    <property type="protein sequence ID" value="JAE21971.1"/>
    <property type="molecule type" value="Transcribed_RNA"/>
</dbReference>
<organism evidence="1">
    <name type="scientific">Arundo donax</name>
    <name type="common">Giant reed</name>
    <name type="synonym">Donax arundinaceus</name>
    <dbReference type="NCBI Taxonomy" id="35708"/>
    <lineage>
        <taxon>Eukaryota</taxon>
        <taxon>Viridiplantae</taxon>
        <taxon>Streptophyta</taxon>
        <taxon>Embryophyta</taxon>
        <taxon>Tracheophyta</taxon>
        <taxon>Spermatophyta</taxon>
        <taxon>Magnoliopsida</taxon>
        <taxon>Liliopsida</taxon>
        <taxon>Poales</taxon>
        <taxon>Poaceae</taxon>
        <taxon>PACMAD clade</taxon>
        <taxon>Arundinoideae</taxon>
        <taxon>Arundineae</taxon>
        <taxon>Arundo</taxon>
    </lineage>
</organism>
<sequence>MLLSASGSPMSLVLAVRGQQCTLSWSSSARRCLLGLCAWPWY</sequence>
<reference evidence="1" key="1">
    <citation type="submission" date="2014-09" db="EMBL/GenBank/DDBJ databases">
        <authorList>
            <person name="Magalhaes I.L.F."/>
            <person name="Oliveira U."/>
            <person name="Santos F.R."/>
            <person name="Vidigal T.H.D.A."/>
            <person name="Brescovit A.D."/>
            <person name="Santos A.J."/>
        </authorList>
    </citation>
    <scope>NUCLEOTIDE SEQUENCE</scope>
    <source>
        <tissue evidence="1">Shoot tissue taken approximately 20 cm above the soil surface</tissue>
    </source>
</reference>
<reference evidence="1" key="2">
    <citation type="journal article" date="2015" name="Data Brief">
        <title>Shoot transcriptome of the giant reed, Arundo donax.</title>
        <authorList>
            <person name="Barrero R.A."/>
            <person name="Guerrero F.D."/>
            <person name="Moolhuijzen P."/>
            <person name="Goolsby J.A."/>
            <person name="Tidwell J."/>
            <person name="Bellgard S.E."/>
            <person name="Bellgard M.I."/>
        </authorList>
    </citation>
    <scope>NUCLEOTIDE SEQUENCE</scope>
    <source>
        <tissue evidence="1">Shoot tissue taken approximately 20 cm above the soil surface</tissue>
    </source>
</reference>
<accession>A0A0A9GHE4</accession>
<evidence type="ECO:0000313" key="1">
    <source>
        <dbReference type="EMBL" id="JAE21971.1"/>
    </source>
</evidence>